<dbReference type="KEGG" id="sus:Acid_6620"/>
<dbReference type="Gene3D" id="3.40.50.2000">
    <property type="entry name" value="Glycogen Phosphorylase B"/>
    <property type="match status" value="2"/>
</dbReference>
<accession>Q01S28</accession>
<dbReference type="SUPFAM" id="SSF53756">
    <property type="entry name" value="UDP-Glycosyltransferase/glycogen phosphorylase"/>
    <property type="match status" value="1"/>
</dbReference>
<gene>
    <name evidence="3" type="ordered locus">Acid_6620</name>
</gene>
<dbReference type="GO" id="GO:0016757">
    <property type="term" value="F:glycosyltransferase activity"/>
    <property type="evidence" value="ECO:0007669"/>
    <property type="project" value="UniProtKB-KW"/>
</dbReference>
<dbReference type="Pfam" id="PF13692">
    <property type="entry name" value="Glyco_trans_1_4"/>
    <property type="match status" value="1"/>
</dbReference>
<dbReference type="CAZy" id="GT4">
    <property type="family name" value="Glycosyltransferase Family 4"/>
</dbReference>
<dbReference type="OrthoDB" id="9814612at2"/>
<protein>
    <submittedName>
        <fullName evidence="3">Glycosyl transferase, group 1</fullName>
    </submittedName>
</protein>
<reference evidence="3" key="1">
    <citation type="submission" date="2006-10" db="EMBL/GenBank/DDBJ databases">
        <title>Complete sequence of Solibacter usitatus Ellin6076.</title>
        <authorList>
            <consortium name="US DOE Joint Genome Institute"/>
            <person name="Copeland A."/>
            <person name="Lucas S."/>
            <person name="Lapidus A."/>
            <person name="Barry K."/>
            <person name="Detter J.C."/>
            <person name="Glavina del Rio T."/>
            <person name="Hammon N."/>
            <person name="Israni S."/>
            <person name="Dalin E."/>
            <person name="Tice H."/>
            <person name="Pitluck S."/>
            <person name="Thompson L.S."/>
            <person name="Brettin T."/>
            <person name="Bruce D."/>
            <person name="Han C."/>
            <person name="Tapia R."/>
            <person name="Gilna P."/>
            <person name="Schmutz J."/>
            <person name="Larimer F."/>
            <person name="Land M."/>
            <person name="Hauser L."/>
            <person name="Kyrpides N."/>
            <person name="Mikhailova N."/>
            <person name="Janssen P.H."/>
            <person name="Kuske C.R."/>
            <person name="Richardson P."/>
        </authorList>
    </citation>
    <scope>NUCLEOTIDE SEQUENCE</scope>
    <source>
        <strain evidence="3">Ellin6076</strain>
    </source>
</reference>
<dbReference type="InParanoid" id="Q01S28"/>
<dbReference type="eggNOG" id="COG0438">
    <property type="taxonomic scope" value="Bacteria"/>
</dbReference>
<organism evidence="3">
    <name type="scientific">Solibacter usitatus (strain Ellin6076)</name>
    <dbReference type="NCBI Taxonomy" id="234267"/>
    <lineage>
        <taxon>Bacteria</taxon>
        <taxon>Pseudomonadati</taxon>
        <taxon>Acidobacteriota</taxon>
        <taxon>Terriglobia</taxon>
        <taxon>Bryobacterales</taxon>
        <taxon>Solibacteraceae</taxon>
        <taxon>Candidatus Solibacter</taxon>
    </lineage>
</organism>
<evidence type="ECO:0000256" key="1">
    <source>
        <dbReference type="ARBA" id="ARBA00022676"/>
    </source>
</evidence>
<evidence type="ECO:0000256" key="2">
    <source>
        <dbReference type="ARBA" id="ARBA00022679"/>
    </source>
</evidence>
<dbReference type="HOGENOM" id="CLU_745775_0_0_0"/>
<keyword evidence="2 3" id="KW-0808">Transferase</keyword>
<dbReference type="STRING" id="234267.Acid_6620"/>
<dbReference type="AlphaFoldDB" id="Q01S28"/>
<dbReference type="CDD" id="cd03801">
    <property type="entry name" value="GT4_PimA-like"/>
    <property type="match status" value="1"/>
</dbReference>
<sequence>MNLLLLDQFSDLGGAQKNLLELLPAIREAGWRTLVGLPGEGELFEQVRALGFEAERIECGPYESGRKSAADVARFMAGTPRLAAQMRRMATRVDAGLVYLNGPRLLPAAAMASMGRPALFHSHSYLGPGVMRRLAAAAIGRMKACVIAQCEFVAAPWGPHVSVVYNGVAGPARISVRAPGGVPRVGCIGRIAPEKGQREFVAAAARIHRALPDCRFTIYGAPLFGNSVAEHYAARVRNEAAGLPVDFAGWVEDVYAAMEQLDLLLVPSAGHEATTRVILEAFAAGVPVVAFPSGGIPEVVDHGVTGMLAKGVEEMAECAIELLTGERRAAMVAAARESWERRFTLERYRREMMAAMERAIRAVTVRERLLI</sequence>
<proteinExistence type="predicted"/>
<dbReference type="EMBL" id="CP000473">
    <property type="protein sequence ID" value="ABJ87542.1"/>
    <property type="molecule type" value="Genomic_DNA"/>
</dbReference>
<keyword evidence="1" id="KW-0328">Glycosyltransferase</keyword>
<dbReference type="PANTHER" id="PTHR12526">
    <property type="entry name" value="GLYCOSYLTRANSFERASE"/>
    <property type="match status" value="1"/>
</dbReference>
<dbReference type="PANTHER" id="PTHR12526:SF510">
    <property type="entry name" value="D-INOSITOL 3-PHOSPHATE GLYCOSYLTRANSFERASE"/>
    <property type="match status" value="1"/>
</dbReference>
<name>Q01S28_SOLUE</name>
<evidence type="ECO:0000313" key="3">
    <source>
        <dbReference type="EMBL" id="ABJ87542.1"/>
    </source>
</evidence>